<dbReference type="InterPro" id="IPR023365">
    <property type="entry name" value="Sortase_dom-sf"/>
</dbReference>
<dbReference type="GO" id="GO:0016787">
    <property type="term" value="F:hydrolase activity"/>
    <property type="evidence" value="ECO:0007669"/>
    <property type="project" value="UniProtKB-KW"/>
</dbReference>
<evidence type="ECO:0000256" key="1">
    <source>
        <dbReference type="ARBA" id="ARBA00022801"/>
    </source>
</evidence>
<keyword evidence="2" id="KW-1133">Transmembrane helix</keyword>
<dbReference type="Proteomes" id="UP000178851">
    <property type="component" value="Unassembled WGS sequence"/>
</dbReference>
<accession>A0A1F7YF10</accession>
<dbReference type="InterPro" id="IPR005754">
    <property type="entry name" value="Sortase"/>
</dbReference>
<gene>
    <name evidence="3" type="ORF">A2627_02300</name>
</gene>
<dbReference type="NCBIfam" id="TIGR01076">
    <property type="entry name" value="sortase_fam"/>
    <property type="match status" value="1"/>
</dbReference>
<dbReference type="Gene3D" id="2.40.260.10">
    <property type="entry name" value="Sortase"/>
    <property type="match status" value="1"/>
</dbReference>
<name>A0A1F7YF10_9BACT</name>
<keyword evidence="2" id="KW-0812">Transmembrane</keyword>
<dbReference type="AlphaFoldDB" id="A0A1F7YF10"/>
<proteinExistence type="predicted"/>
<comment type="caution">
    <text evidence="3">The sequence shown here is derived from an EMBL/GenBank/DDBJ whole genome shotgun (WGS) entry which is preliminary data.</text>
</comment>
<protein>
    <recommendedName>
        <fullName evidence="5">Sortase</fullName>
    </recommendedName>
</protein>
<evidence type="ECO:0008006" key="5">
    <source>
        <dbReference type="Google" id="ProtNLM"/>
    </source>
</evidence>
<feature type="transmembrane region" description="Helical" evidence="2">
    <location>
        <begin position="6"/>
        <end position="25"/>
    </location>
</feature>
<evidence type="ECO:0000256" key="2">
    <source>
        <dbReference type="SAM" id="Phobius"/>
    </source>
</evidence>
<keyword evidence="1" id="KW-0378">Hydrolase</keyword>
<keyword evidence="2" id="KW-0472">Membrane</keyword>
<organism evidence="3 4">
    <name type="scientific">Candidatus Woesebacteria bacterium RIFCSPHIGHO2_01_FULL_39_28</name>
    <dbReference type="NCBI Taxonomy" id="1802496"/>
    <lineage>
        <taxon>Bacteria</taxon>
        <taxon>Candidatus Woeseibacteriota</taxon>
    </lineage>
</organism>
<evidence type="ECO:0000313" key="3">
    <source>
        <dbReference type="EMBL" id="OGM25934.1"/>
    </source>
</evidence>
<dbReference type="EMBL" id="MGGI01000018">
    <property type="protein sequence ID" value="OGM25934.1"/>
    <property type="molecule type" value="Genomic_DNA"/>
</dbReference>
<dbReference type="SUPFAM" id="SSF63817">
    <property type="entry name" value="Sortase"/>
    <property type="match status" value="1"/>
</dbReference>
<evidence type="ECO:0000313" key="4">
    <source>
        <dbReference type="Proteomes" id="UP000178851"/>
    </source>
</evidence>
<reference evidence="3 4" key="1">
    <citation type="journal article" date="2016" name="Nat. Commun.">
        <title>Thousands of microbial genomes shed light on interconnected biogeochemical processes in an aquifer system.</title>
        <authorList>
            <person name="Anantharaman K."/>
            <person name="Brown C.T."/>
            <person name="Hug L.A."/>
            <person name="Sharon I."/>
            <person name="Castelle C.J."/>
            <person name="Probst A.J."/>
            <person name="Thomas B.C."/>
            <person name="Singh A."/>
            <person name="Wilkins M.J."/>
            <person name="Karaoz U."/>
            <person name="Brodie E.L."/>
            <person name="Williams K.H."/>
            <person name="Hubbard S.S."/>
            <person name="Banfield J.F."/>
        </authorList>
    </citation>
    <scope>NUCLEOTIDE SEQUENCE [LARGE SCALE GENOMIC DNA]</scope>
</reference>
<sequence length="178" mass="20071">MLKVVSNIFIAFGLVLLLFVGYKVWEENNPARLSFDSFYPLSVPQEFNLESIEIPSISINLPIFPSKIENGRWESTKKGVSYLLTSPTPGEVGNSILYGHDFPNLLGNLPKIKPGDEIFVRYKNANPKKFIVEYTQVVSPKDSSVLNQTQDSRITLYTCTGFLDSKRFIAVALFKTIE</sequence>
<dbReference type="Pfam" id="PF04203">
    <property type="entry name" value="Sortase"/>
    <property type="match status" value="1"/>
</dbReference>